<evidence type="ECO:0000313" key="6">
    <source>
        <dbReference type="EMBL" id="KAK2590715.1"/>
    </source>
</evidence>
<dbReference type="PANTHER" id="PTHR42973">
    <property type="entry name" value="BINDING OXIDOREDUCTASE, PUTATIVE (AFU_ORTHOLOGUE AFUA_1G17690)-RELATED"/>
    <property type="match status" value="1"/>
</dbReference>
<dbReference type="Gene3D" id="3.40.462.20">
    <property type="match status" value="1"/>
</dbReference>
<dbReference type="Proteomes" id="UP001251528">
    <property type="component" value="Unassembled WGS sequence"/>
</dbReference>
<feature type="domain" description="FAD-binding PCMH-type" evidence="5">
    <location>
        <begin position="43"/>
        <end position="268"/>
    </location>
</feature>
<sequence>MSYNQGLKEFALAYLQALAARFFFPGSPEYAKSVGSYFSQQEQSVHPDCIVQPDTTADVSKVLKTLDFVNWIAGKNSTCQMAVRSGGRAAAAGTANINNGVTLDLRKLNSIKVNEDNGIVSVGAGATWGQVYDSLDARNKSVVGGRVDGAGAADGVVTFEVVLADGSVVSAADHGKTADLAKALRGGTNNFGVVTRFDLRIFDQGQLWGGIIFANVSTIDQHARELANFAKAETYDEYSSLITSFVLFNGQPPLIGVNPEYTKPVENPPALQPMTSIPSISTTMRFANMSDLAKEIGALQTPGMRQLTAEVTFKPTEAMIKATYNRWQEALPEVKDVKGIAFIISMEPIPPSIYKRHANTNSLGLGDRTESLLVALLSVTWDDDLDDDKLTEVAKRTINNIKADAKKLDSDDDFIYLNYAGPWQDPIASDGIESVQQLKKTRAKYDPHLFFTKKRPWRVQDKHRVEIKRWR</sequence>
<protein>
    <recommendedName>
        <fullName evidence="5">FAD-binding PCMH-type domain-containing protein</fullName>
    </recommendedName>
</protein>
<keyword evidence="3" id="KW-0274">FAD</keyword>
<dbReference type="InterPro" id="IPR016166">
    <property type="entry name" value="FAD-bd_PCMH"/>
</dbReference>
<evidence type="ECO:0000259" key="5">
    <source>
        <dbReference type="PROSITE" id="PS51387"/>
    </source>
</evidence>
<dbReference type="SUPFAM" id="SSF56176">
    <property type="entry name" value="FAD-binding/transporter-associated domain-like"/>
    <property type="match status" value="1"/>
</dbReference>
<keyword evidence="4" id="KW-0560">Oxidoreductase</keyword>
<dbReference type="InterPro" id="IPR016169">
    <property type="entry name" value="FAD-bd_PCMH_sub2"/>
</dbReference>
<dbReference type="InterPro" id="IPR036318">
    <property type="entry name" value="FAD-bd_PCMH-like_sf"/>
</dbReference>
<dbReference type="InterPro" id="IPR006094">
    <property type="entry name" value="Oxid_FAD_bind_N"/>
</dbReference>
<dbReference type="PROSITE" id="PS51387">
    <property type="entry name" value="FAD_PCMH"/>
    <property type="match status" value="1"/>
</dbReference>
<evidence type="ECO:0000256" key="1">
    <source>
        <dbReference type="ARBA" id="ARBA00005466"/>
    </source>
</evidence>
<keyword evidence="7" id="KW-1185">Reference proteome</keyword>
<accession>A0AAJ0FVQ9</accession>
<organism evidence="6 7">
    <name type="scientific">Conoideocrella luteorostrata</name>
    <dbReference type="NCBI Taxonomy" id="1105319"/>
    <lineage>
        <taxon>Eukaryota</taxon>
        <taxon>Fungi</taxon>
        <taxon>Dikarya</taxon>
        <taxon>Ascomycota</taxon>
        <taxon>Pezizomycotina</taxon>
        <taxon>Sordariomycetes</taxon>
        <taxon>Hypocreomycetidae</taxon>
        <taxon>Hypocreales</taxon>
        <taxon>Clavicipitaceae</taxon>
        <taxon>Conoideocrella</taxon>
    </lineage>
</organism>
<dbReference type="GO" id="GO:0071949">
    <property type="term" value="F:FAD binding"/>
    <property type="evidence" value="ECO:0007669"/>
    <property type="project" value="InterPro"/>
</dbReference>
<evidence type="ECO:0000313" key="7">
    <source>
        <dbReference type="Proteomes" id="UP001251528"/>
    </source>
</evidence>
<proteinExistence type="inferred from homology"/>
<dbReference type="Pfam" id="PF01565">
    <property type="entry name" value="FAD_binding_4"/>
    <property type="match status" value="1"/>
</dbReference>
<dbReference type="EMBL" id="JASWJB010000405">
    <property type="protein sequence ID" value="KAK2590715.1"/>
    <property type="molecule type" value="Genomic_DNA"/>
</dbReference>
<evidence type="ECO:0000256" key="4">
    <source>
        <dbReference type="ARBA" id="ARBA00023002"/>
    </source>
</evidence>
<dbReference type="InterPro" id="IPR050416">
    <property type="entry name" value="FAD-linked_Oxidoreductase"/>
</dbReference>
<gene>
    <name evidence="6" type="ORF">QQS21_011609</name>
</gene>
<evidence type="ECO:0000256" key="2">
    <source>
        <dbReference type="ARBA" id="ARBA00022630"/>
    </source>
</evidence>
<dbReference type="GO" id="GO:0016491">
    <property type="term" value="F:oxidoreductase activity"/>
    <property type="evidence" value="ECO:0007669"/>
    <property type="project" value="UniProtKB-KW"/>
</dbReference>
<keyword evidence="2" id="KW-0285">Flavoprotein</keyword>
<dbReference type="Gene3D" id="3.30.465.10">
    <property type="match status" value="2"/>
</dbReference>
<comment type="caution">
    <text evidence="6">The sequence shown here is derived from an EMBL/GenBank/DDBJ whole genome shotgun (WGS) entry which is preliminary data.</text>
</comment>
<comment type="similarity">
    <text evidence="1">Belongs to the oxygen-dependent FAD-linked oxidoreductase family.</text>
</comment>
<reference evidence="6" key="1">
    <citation type="submission" date="2023-06" db="EMBL/GenBank/DDBJ databases">
        <title>Conoideocrella luteorostrata (Hypocreales: Clavicipitaceae), a potential biocontrol fungus for elongate hemlock scale in United States Christmas tree production areas.</title>
        <authorList>
            <person name="Barrett H."/>
            <person name="Lovett B."/>
            <person name="Macias A.M."/>
            <person name="Stajich J.E."/>
            <person name="Kasson M.T."/>
        </authorList>
    </citation>
    <scope>NUCLEOTIDE SEQUENCE</scope>
    <source>
        <strain evidence="6">ARSEF 14590</strain>
    </source>
</reference>
<evidence type="ECO:0000256" key="3">
    <source>
        <dbReference type="ARBA" id="ARBA00022827"/>
    </source>
</evidence>
<dbReference type="PANTHER" id="PTHR42973:SF22">
    <property type="entry name" value="FAD-BINDING PCMH-TYPE DOMAIN-CONTAINING PROTEIN-RELATED"/>
    <property type="match status" value="1"/>
</dbReference>
<name>A0AAJ0FVQ9_9HYPO</name>
<dbReference type="AlphaFoldDB" id="A0AAJ0FVQ9"/>